<feature type="region of interest" description="Disordered" evidence="1">
    <location>
        <begin position="1"/>
        <end position="37"/>
    </location>
</feature>
<protein>
    <submittedName>
        <fullName evidence="2">Uncharacterized protein</fullName>
    </submittedName>
</protein>
<dbReference type="AlphaFoldDB" id="A0AAZ3QI28"/>
<feature type="compositionally biased region" description="Basic residues" evidence="1">
    <location>
        <begin position="1"/>
        <end position="10"/>
    </location>
</feature>
<name>A0AAZ3QI28_ONCTS</name>
<reference evidence="3" key="1">
    <citation type="journal article" date="2018" name="PLoS ONE">
        <title>Chinook salmon (Oncorhynchus tshawytscha) genome and transcriptome.</title>
        <authorList>
            <person name="Christensen K.A."/>
            <person name="Leong J.S."/>
            <person name="Sakhrani D."/>
            <person name="Biagi C.A."/>
            <person name="Minkley D.R."/>
            <person name="Withler R.E."/>
            <person name="Rondeau E.B."/>
            <person name="Koop B.F."/>
            <person name="Devlin R.H."/>
        </authorList>
    </citation>
    <scope>NUCLEOTIDE SEQUENCE [LARGE SCALE GENOMIC DNA]</scope>
</reference>
<accession>A0AAZ3QI28</accession>
<evidence type="ECO:0000313" key="3">
    <source>
        <dbReference type="Proteomes" id="UP000694402"/>
    </source>
</evidence>
<dbReference type="Ensembl" id="ENSOTST00005187388.1">
    <property type="protein sequence ID" value="ENSOTSP00005128977.1"/>
    <property type="gene ID" value="ENSOTSG00005048623.1"/>
</dbReference>
<evidence type="ECO:0000256" key="1">
    <source>
        <dbReference type="SAM" id="MobiDB-lite"/>
    </source>
</evidence>
<keyword evidence="3" id="KW-1185">Reference proteome</keyword>
<dbReference type="Proteomes" id="UP000694402">
    <property type="component" value="Unassembled WGS sequence"/>
</dbReference>
<reference evidence="2" key="2">
    <citation type="submission" date="2025-08" db="UniProtKB">
        <authorList>
            <consortium name="Ensembl"/>
        </authorList>
    </citation>
    <scope>IDENTIFICATION</scope>
</reference>
<organism evidence="2 3">
    <name type="scientific">Oncorhynchus tshawytscha</name>
    <name type="common">Chinook salmon</name>
    <name type="synonym">Salmo tshawytscha</name>
    <dbReference type="NCBI Taxonomy" id="74940"/>
    <lineage>
        <taxon>Eukaryota</taxon>
        <taxon>Metazoa</taxon>
        <taxon>Chordata</taxon>
        <taxon>Craniata</taxon>
        <taxon>Vertebrata</taxon>
        <taxon>Euteleostomi</taxon>
        <taxon>Actinopterygii</taxon>
        <taxon>Neopterygii</taxon>
        <taxon>Teleostei</taxon>
        <taxon>Protacanthopterygii</taxon>
        <taxon>Salmoniformes</taxon>
        <taxon>Salmonidae</taxon>
        <taxon>Salmoninae</taxon>
        <taxon>Oncorhynchus</taxon>
    </lineage>
</organism>
<reference evidence="2" key="3">
    <citation type="submission" date="2025-09" db="UniProtKB">
        <authorList>
            <consortium name="Ensembl"/>
        </authorList>
    </citation>
    <scope>IDENTIFICATION</scope>
</reference>
<proteinExistence type="predicted"/>
<sequence length="63" mass="7272">LKRRIGRHGGRLSSQTQKDRKKELSDDGPGLQDFISGELQKGERWGNRGSFIYMMLPKRPRTT</sequence>
<evidence type="ECO:0000313" key="2">
    <source>
        <dbReference type="Ensembl" id="ENSOTSP00005128977.1"/>
    </source>
</evidence>